<dbReference type="OrthoDB" id="6222486at2759"/>
<dbReference type="AlphaFoldDB" id="A0A017SAF2"/>
<evidence type="ECO:0000313" key="3">
    <source>
        <dbReference type="Proteomes" id="UP000019804"/>
    </source>
</evidence>
<dbReference type="HOGENOM" id="CLU_097632_0_0_1"/>
<organism evidence="2 3">
    <name type="scientific">Aspergillus ruber (strain CBS 135680)</name>
    <dbReference type="NCBI Taxonomy" id="1388766"/>
    <lineage>
        <taxon>Eukaryota</taxon>
        <taxon>Fungi</taxon>
        <taxon>Dikarya</taxon>
        <taxon>Ascomycota</taxon>
        <taxon>Pezizomycotina</taxon>
        <taxon>Eurotiomycetes</taxon>
        <taxon>Eurotiomycetidae</taxon>
        <taxon>Eurotiales</taxon>
        <taxon>Aspergillaceae</taxon>
        <taxon>Aspergillus</taxon>
        <taxon>Aspergillus subgen. Aspergillus</taxon>
    </lineage>
</organism>
<accession>A0A017SAF2</accession>
<dbReference type="Gene3D" id="2.40.128.680">
    <property type="match status" value="1"/>
</dbReference>
<dbReference type="GO" id="GO:0006401">
    <property type="term" value="P:RNA catabolic process"/>
    <property type="evidence" value="ECO:0007669"/>
    <property type="project" value="InterPro"/>
</dbReference>
<dbReference type="CDD" id="cd09271">
    <property type="entry name" value="RNase_H2-C"/>
    <property type="match status" value="1"/>
</dbReference>
<evidence type="ECO:0000313" key="2">
    <source>
        <dbReference type="EMBL" id="EYE93922.1"/>
    </source>
</evidence>
<dbReference type="GO" id="GO:0032299">
    <property type="term" value="C:ribonuclease H2 complex"/>
    <property type="evidence" value="ECO:0007669"/>
    <property type="project" value="InterPro"/>
</dbReference>
<dbReference type="Pfam" id="PF08615">
    <property type="entry name" value="RNase_H2_suC"/>
    <property type="match status" value="1"/>
</dbReference>
<dbReference type="Proteomes" id="UP000019804">
    <property type="component" value="Unassembled WGS sequence"/>
</dbReference>
<dbReference type="RefSeq" id="XP_040637610.1">
    <property type="nucleotide sequence ID" value="XM_040780270.1"/>
</dbReference>
<dbReference type="STRING" id="1388766.A0A017SAF2"/>
<proteinExistence type="predicted"/>
<feature type="region of interest" description="Disordered" evidence="1">
    <location>
        <begin position="1"/>
        <end position="21"/>
    </location>
</feature>
<dbReference type="PANTHER" id="PTHR47204">
    <property type="entry name" value="OS02G0168900 PROTEIN"/>
    <property type="match status" value="1"/>
</dbReference>
<reference evidence="3" key="1">
    <citation type="journal article" date="2014" name="Nat. Commun.">
        <title>Genomic adaptations of the halophilic Dead Sea filamentous fungus Eurotium rubrum.</title>
        <authorList>
            <person name="Kis-Papo T."/>
            <person name="Weig A.R."/>
            <person name="Riley R."/>
            <person name="Persoh D."/>
            <person name="Salamov A."/>
            <person name="Sun H."/>
            <person name="Lipzen A."/>
            <person name="Wasser S.P."/>
            <person name="Rambold G."/>
            <person name="Grigoriev I.V."/>
            <person name="Nevo E."/>
        </authorList>
    </citation>
    <scope>NUCLEOTIDE SEQUENCE [LARGE SCALE GENOMIC DNA]</scope>
    <source>
        <strain evidence="3">CBS 135680</strain>
    </source>
</reference>
<gene>
    <name evidence="2" type="ORF">EURHEDRAFT_403972</name>
</gene>
<keyword evidence="3" id="KW-1185">Reference proteome</keyword>
<dbReference type="GeneID" id="63695394"/>
<dbReference type="EMBL" id="KK088429">
    <property type="protein sequence ID" value="EYE93922.1"/>
    <property type="molecule type" value="Genomic_DNA"/>
</dbReference>
<name>A0A017SAF2_ASPRC</name>
<dbReference type="InterPro" id="IPR013924">
    <property type="entry name" value="RNase_H2_suC"/>
</dbReference>
<protein>
    <submittedName>
        <fullName evidence="2">Ribonuclease H2 subunit C</fullName>
    </submittedName>
</protein>
<sequence length="167" mass="18819">MFAIRAPQKQSNGPKTESSTECYTPNILPCRIHYDGPVDSLQRYWAPTADNEDGNLQTSHFRGRKLRGRRVAIPEGYQGVVAMPTERVLPSQTNNSGMVNDAQMELEEPVKVLEKQGTFDEFVVWKHDEVPGVDDVYVKGVEEWLKLAEVMHSSEPSTEESQKTVPT</sequence>
<dbReference type="PANTHER" id="PTHR47204:SF1">
    <property type="entry name" value="RIBONUCLEASE H2 SUBUNIT C"/>
    <property type="match status" value="1"/>
</dbReference>
<evidence type="ECO:0000256" key="1">
    <source>
        <dbReference type="SAM" id="MobiDB-lite"/>
    </source>
</evidence>
<feature type="compositionally biased region" description="Polar residues" evidence="1">
    <location>
        <begin position="8"/>
        <end position="21"/>
    </location>
</feature>